<evidence type="ECO:0000313" key="3">
    <source>
        <dbReference type="Proteomes" id="UP000683000"/>
    </source>
</evidence>
<sequence length="606" mass="65622">MSGAGSKEITSPLASSGQKKHKIGRSQVPSTSRPLSQDTVHSVLDPHQHAPNLRLSQNGNTPSSIPASGGDTGSGPIRHPSIFPVEAAMSSVSISTTTPPSTIGMAIPKSTPQQSAPYNAENNMNGTALPPDSGSVFEELALLHDGANDTQGRSKDHELRTAPIVTRDAYVAAGYRDNMTQYGVLGRALQIFNKSQAYSPTDPRLYINTNAPFSAVVCGVQGSGKSHTVSIMLESMFIPNLRPLGFLQKPLSGLVLHFGEGGPSARPSEAAWVALSDIPTVNTPTVKVYVSRSSLKTMTAVYAPLGKRVTVEPLLLKKDELDARAFLSMMAVGSSESAPLYIQGILSILRDLGENFSYDEFMKRLEDKKESFNLAQLAGLEQRMALLTSFLDNRPRFTPRTERFAAGQLTIIDLSDPFIDPASACGLFEIVTRLFVRAEVGTGKVLVVDEAHKYLSPHKSVSGLTKCLLTLAREQRHLAMRLIISTQEPTVVPPVLLDLCTVAILHRFSSPSWWEHLAKHVSADISEEDAFDRVVRLETGEAIVLAPSGFGVFPDAPQVSITQGVHRTAALTQIPKLNQFGRRYILMKTRRRVTKDGGASILVVED</sequence>
<feature type="region of interest" description="Disordered" evidence="1">
    <location>
        <begin position="1"/>
        <end position="81"/>
    </location>
</feature>
<feature type="compositionally biased region" description="Polar residues" evidence="1">
    <location>
        <begin position="54"/>
        <end position="66"/>
    </location>
</feature>
<gene>
    <name evidence="2" type="ORF">JVT61DRAFT_13155</name>
</gene>
<dbReference type="InterPro" id="IPR008571">
    <property type="entry name" value="HerA-like"/>
</dbReference>
<organism evidence="2 3">
    <name type="scientific">Boletus reticuloceps</name>
    <dbReference type="NCBI Taxonomy" id="495285"/>
    <lineage>
        <taxon>Eukaryota</taxon>
        <taxon>Fungi</taxon>
        <taxon>Dikarya</taxon>
        <taxon>Basidiomycota</taxon>
        <taxon>Agaricomycotina</taxon>
        <taxon>Agaricomycetes</taxon>
        <taxon>Agaricomycetidae</taxon>
        <taxon>Boletales</taxon>
        <taxon>Boletineae</taxon>
        <taxon>Boletaceae</taxon>
        <taxon>Boletoideae</taxon>
        <taxon>Boletus</taxon>
    </lineage>
</organism>
<comment type="caution">
    <text evidence="2">The sequence shown here is derived from an EMBL/GenBank/DDBJ whole genome shotgun (WGS) entry which is preliminary data.</text>
</comment>
<dbReference type="OrthoDB" id="2316594at2759"/>
<dbReference type="AlphaFoldDB" id="A0A8I3ADX5"/>
<proteinExistence type="predicted"/>
<dbReference type="PANTHER" id="PTHR42957:SF1">
    <property type="entry name" value="HELICASE MJ1565-RELATED"/>
    <property type="match status" value="1"/>
</dbReference>
<feature type="region of interest" description="Disordered" evidence="1">
    <location>
        <begin position="93"/>
        <end position="116"/>
    </location>
</feature>
<feature type="compositionally biased region" description="Polar residues" evidence="1">
    <location>
        <begin position="27"/>
        <end position="40"/>
    </location>
</feature>
<accession>A0A8I3ADX5</accession>
<evidence type="ECO:0000256" key="1">
    <source>
        <dbReference type="SAM" id="MobiDB-lite"/>
    </source>
</evidence>
<dbReference type="Proteomes" id="UP000683000">
    <property type="component" value="Unassembled WGS sequence"/>
</dbReference>
<reference evidence="2" key="1">
    <citation type="submission" date="2021-03" db="EMBL/GenBank/DDBJ databases">
        <title>Evolutionary innovations through gain and loss of genes in the ectomycorrhizal Boletales.</title>
        <authorList>
            <person name="Wu G."/>
            <person name="Miyauchi S."/>
            <person name="Morin E."/>
            <person name="Yang Z.-L."/>
            <person name="Xu J."/>
            <person name="Martin F.M."/>
        </authorList>
    </citation>
    <scope>NUCLEOTIDE SEQUENCE</scope>
    <source>
        <strain evidence="2">BR01</strain>
    </source>
</reference>
<feature type="compositionally biased region" description="Polar residues" evidence="1">
    <location>
        <begin position="8"/>
        <end position="17"/>
    </location>
</feature>
<evidence type="ECO:0008006" key="4">
    <source>
        <dbReference type="Google" id="ProtNLM"/>
    </source>
</evidence>
<dbReference type="Gene3D" id="3.40.50.300">
    <property type="entry name" value="P-loop containing nucleotide triphosphate hydrolases"/>
    <property type="match status" value="1"/>
</dbReference>
<protein>
    <recommendedName>
        <fullName evidence="4">Zona occludens toxin N-terminal domain-containing protein</fullName>
    </recommendedName>
</protein>
<keyword evidence="3" id="KW-1185">Reference proteome</keyword>
<evidence type="ECO:0000313" key="2">
    <source>
        <dbReference type="EMBL" id="KAG6378875.1"/>
    </source>
</evidence>
<dbReference type="InterPro" id="IPR027417">
    <property type="entry name" value="P-loop_NTPase"/>
</dbReference>
<dbReference type="SUPFAM" id="SSF52540">
    <property type="entry name" value="P-loop containing nucleoside triphosphate hydrolases"/>
    <property type="match status" value="1"/>
</dbReference>
<dbReference type="EMBL" id="JAGFBS010000006">
    <property type="protein sequence ID" value="KAG6378875.1"/>
    <property type="molecule type" value="Genomic_DNA"/>
</dbReference>
<feature type="compositionally biased region" description="Low complexity" evidence="1">
    <location>
        <begin position="93"/>
        <end position="103"/>
    </location>
</feature>
<dbReference type="PANTHER" id="PTHR42957">
    <property type="entry name" value="HELICASE MJ1565-RELATED"/>
    <property type="match status" value="1"/>
</dbReference>
<name>A0A8I3ADX5_9AGAM</name>